<accession>A0A1A9LE64</accession>
<gene>
    <name evidence="1" type="ORF">A7A78_04185</name>
</gene>
<reference evidence="1 2" key="1">
    <citation type="submission" date="2016-05" db="EMBL/GenBank/DDBJ databases">
        <title>Genome sequencing of Vitellibacter soesokkakensis RSSK-12.</title>
        <authorList>
            <person name="Thevarajoo S."/>
            <person name="Selvaratnam C."/>
            <person name="Goh K.M."/>
            <person name="Chan K.-G."/>
            <person name="Chong C.S."/>
        </authorList>
    </citation>
    <scope>NUCLEOTIDE SEQUENCE [LARGE SCALE GENOMIC DNA]</scope>
    <source>
        <strain evidence="1 2">RSSK-12</strain>
    </source>
</reference>
<proteinExistence type="predicted"/>
<evidence type="ECO:0000313" key="1">
    <source>
        <dbReference type="EMBL" id="OAD91021.1"/>
    </source>
</evidence>
<dbReference type="EMBL" id="LXIE01000023">
    <property type="protein sequence ID" value="OAD91021.1"/>
    <property type="molecule type" value="Genomic_DNA"/>
</dbReference>
<organism evidence="1 2">
    <name type="scientific">Aequorivita soesokkakensis</name>
    <dbReference type="NCBI Taxonomy" id="1385699"/>
    <lineage>
        <taxon>Bacteria</taxon>
        <taxon>Pseudomonadati</taxon>
        <taxon>Bacteroidota</taxon>
        <taxon>Flavobacteriia</taxon>
        <taxon>Flavobacteriales</taxon>
        <taxon>Flavobacteriaceae</taxon>
        <taxon>Aequorivita</taxon>
    </lineage>
</organism>
<dbReference type="Gene3D" id="3.40.50.300">
    <property type="entry name" value="P-loop containing nucleotide triphosphate hydrolases"/>
    <property type="match status" value="1"/>
</dbReference>
<name>A0A1A9LE64_9FLAO</name>
<dbReference type="SUPFAM" id="SSF52540">
    <property type="entry name" value="P-loop containing nucleoside triphosphate hydrolases"/>
    <property type="match status" value="1"/>
</dbReference>
<sequence length="287" mass="33718">MEEKPINIIYLLGAGRSGTTMLSTVLNNRSKIHTVGEMHQFLDYVYENKDCSCGKNMSECEFWSPLLAEMNLELLKNKENVELSNKLEKHYNIPLYLLGKPLNGTYREMTDVIFQTIHKKESKPWLLDSSKYIARYLLLRKNKKVNLKGIYLVRDVRGVVYSFGKNVQTHKNPLSAIIYYTLINFWAQWVSLFDKRIIKIKYEDFVNEPDKAIQKIDKHLFGSETKTSYLKDTTFEIPHIIAGNRLRSDKQLIIKKDLKWKEEISRPKQILYYLLALPLMIINKYSP</sequence>
<dbReference type="RefSeq" id="WP_068762110.1">
    <property type="nucleotide sequence ID" value="NZ_LXIE01000023.1"/>
</dbReference>
<comment type="caution">
    <text evidence="1">The sequence shown here is derived from an EMBL/GenBank/DDBJ whole genome shotgun (WGS) entry which is preliminary data.</text>
</comment>
<dbReference type="OrthoDB" id="7062607at2"/>
<dbReference type="AlphaFoldDB" id="A0A1A9LE64"/>
<dbReference type="Pfam" id="PF13469">
    <property type="entry name" value="Sulfotransfer_3"/>
    <property type="match status" value="1"/>
</dbReference>
<dbReference type="InterPro" id="IPR027417">
    <property type="entry name" value="P-loop_NTPase"/>
</dbReference>
<dbReference type="STRING" id="1385699.A7A78_04185"/>
<evidence type="ECO:0008006" key="3">
    <source>
        <dbReference type="Google" id="ProtNLM"/>
    </source>
</evidence>
<keyword evidence="2" id="KW-1185">Reference proteome</keyword>
<dbReference type="Proteomes" id="UP000077552">
    <property type="component" value="Unassembled WGS sequence"/>
</dbReference>
<protein>
    <recommendedName>
        <fullName evidence="3">Sulfotransferase domain-containing protein</fullName>
    </recommendedName>
</protein>
<evidence type="ECO:0000313" key="2">
    <source>
        <dbReference type="Proteomes" id="UP000077552"/>
    </source>
</evidence>